<dbReference type="Gene3D" id="3.40.1280.10">
    <property type="match status" value="1"/>
</dbReference>
<feature type="compositionally biased region" description="Basic and acidic residues" evidence="5">
    <location>
        <begin position="398"/>
        <end position="429"/>
    </location>
</feature>
<comment type="caution">
    <text evidence="7">The sequence shown here is derived from an EMBL/GenBank/DDBJ whole genome shotgun (WGS) entry which is preliminary data.</text>
</comment>
<dbReference type="GO" id="GO:0002128">
    <property type="term" value="P:tRNA nucleoside ribose methylation"/>
    <property type="evidence" value="ECO:0007669"/>
    <property type="project" value="TreeGrafter"/>
</dbReference>
<feature type="compositionally biased region" description="Low complexity" evidence="5">
    <location>
        <begin position="29"/>
        <end position="62"/>
    </location>
</feature>
<dbReference type="InterPro" id="IPR029026">
    <property type="entry name" value="tRNA_m1G_MTases_N"/>
</dbReference>
<dbReference type="Proteomes" id="UP000075714">
    <property type="component" value="Unassembled WGS sequence"/>
</dbReference>
<evidence type="ECO:0000256" key="3">
    <source>
        <dbReference type="ARBA" id="ARBA00022679"/>
    </source>
</evidence>
<accession>A0A150GQC8</accession>
<dbReference type="EMBL" id="LSYV01000011">
    <property type="protein sequence ID" value="KXZ52047.1"/>
    <property type="molecule type" value="Genomic_DNA"/>
</dbReference>
<dbReference type="SUPFAM" id="SSF75217">
    <property type="entry name" value="alpha/beta knot"/>
    <property type="match status" value="1"/>
</dbReference>
<evidence type="ECO:0000256" key="4">
    <source>
        <dbReference type="ARBA" id="ARBA00022691"/>
    </source>
</evidence>
<dbReference type="AlphaFoldDB" id="A0A150GQC8"/>
<proteinExistence type="inferred from homology"/>
<keyword evidence="4" id="KW-0949">S-adenosyl-L-methionine</keyword>
<feature type="compositionally biased region" description="Low complexity" evidence="5">
    <location>
        <begin position="264"/>
        <end position="283"/>
    </location>
</feature>
<dbReference type="InterPro" id="IPR001537">
    <property type="entry name" value="SpoU_MeTrfase"/>
</dbReference>
<keyword evidence="3" id="KW-0808">Transferase</keyword>
<protein>
    <recommendedName>
        <fullName evidence="6">tRNA/rRNA methyltransferase SpoU type domain-containing protein</fullName>
    </recommendedName>
</protein>
<dbReference type="GO" id="GO:0008173">
    <property type="term" value="F:RNA methyltransferase activity"/>
    <property type="evidence" value="ECO:0007669"/>
    <property type="project" value="InterPro"/>
</dbReference>
<dbReference type="CDD" id="cd18093">
    <property type="entry name" value="SpoU-like_TrmJ"/>
    <property type="match status" value="1"/>
</dbReference>
<feature type="region of interest" description="Disordered" evidence="5">
    <location>
        <begin position="19"/>
        <end position="69"/>
    </location>
</feature>
<keyword evidence="8" id="KW-1185">Reference proteome</keyword>
<keyword evidence="2" id="KW-0489">Methyltransferase</keyword>
<dbReference type="STRING" id="33097.A0A150GQC8"/>
<sequence length="429" mass="43034">MPAAVSMYVGNAIAPVSAPGADALPSPPYTSTSSSVPSNPTPSTSSFPSSTPASTPPSNASASPPPPPDPLLADVRVVLVAPKHAANVGAVARSCANFECLQLVLVAPRCDPEDGEARKVACGGGGTVLDRMVVRPAAAAAVVAATNGAEEEEGQREGEGQRPAQQRGAGEEGGGGGGDVGASGGGAFATALVFGREESGLTEAELRCCSHACAIPTGRLQPSMNLSHAATVVLAEIFSRRCGLLHPASAADGNRAADAMDRGPPAAADAEASAAATRASPSPEVTQRLAGAGVGGPPGSGPLDAASLPATAAEVDLLVRKVAAVAEAVGMSGEEGTGGGNGGNHGRRRLPVGVVRSVLGRARLSSGESRSLHGLASAALQALDPDHPLEARKRRQRQERQEREGERRQQPGDRGHGGQREQGERGGER</sequence>
<dbReference type="GO" id="GO:0005829">
    <property type="term" value="C:cytosol"/>
    <property type="evidence" value="ECO:0007669"/>
    <property type="project" value="TreeGrafter"/>
</dbReference>
<evidence type="ECO:0000313" key="8">
    <source>
        <dbReference type="Proteomes" id="UP000075714"/>
    </source>
</evidence>
<dbReference type="GO" id="GO:0003723">
    <property type="term" value="F:RNA binding"/>
    <property type="evidence" value="ECO:0007669"/>
    <property type="project" value="InterPro"/>
</dbReference>
<feature type="domain" description="tRNA/rRNA methyltransferase SpoU type" evidence="6">
    <location>
        <begin position="190"/>
        <end position="234"/>
    </location>
</feature>
<comment type="similarity">
    <text evidence="1">Belongs to the class IV-like SAM-binding methyltransferase superfamily. RNA methyltransferase TrmH family.</text>
</comment>
<evidence type="ECO:0000256" key="1">
    <source>
        <dbReference type="ARBA" id="ARBA00007228"/>
    </source>
</evidence>
<feature type="region of interest" description="Disordered" evidence="5">
    <location>
        <begin position="145"/>
        <end position="181"/>
    </location>
</feature>
<feature type="region of interest" description="Disordered" evidence="5">
    <location>
        <begin position="253"/>
        <end position="306"/>
    </location>
</feature>
<feature type="domain" description="tRNA/rRNA methyltransferase SpoU type" evidence="6">
    <location>
        <begin position="75"/>
        <end position="124"/>
    </location>
</feature>
<evidence type="ECO:0000256" key="2">
    <source>
        <dbReference type="ARBA" id="ARBA00022603"/>
    </source>
</evidence>
<name>A0A150GQC8_GONPE</name>
<organism evidence="7 8">
    <name type="scientific">Gonium pectorale</name>
    <name type="common">Green alga</name>
    <dbReference type="NCBI Taxonomy" id="33097"/>
    <lineage>
        <taxon>Eukaryota</taxon>
        <taxon>Viridiplantae</taxon>
        <taxon>Chlorophyta</taxon>
        <taxon>core chlorophytes</taxon>
        <taxon>Chlorophyceae</taxon>
        <taxon>CS clade</taxon>
        <taxon>Chlamydomonadales</taxon>
        <taxon>Volvocaceae</taxon>
        <taxon>Gonium</taxon>
    </lineage>
</organism>
<dbReference type="InterPro" id="IPR029028">
    <property type="entry name" value="Alpha/beta_knot_MTases"/>
</dbReference>
<feature type="region of interest" description="Disordered" evidence="5">
    <location>
        <begin position="365"/>
        <end position="429"/>
    </location>
</feature>
<feature type="compositionally biased region" description="Gly residues" evidence="5">
    <location>
        <begin position="171"/>
        <end position="181"/>
    </location>
</feature>
<reference evidence="8" key="1">
    <citation type="journal article" date="2016" name="Nat. Commun.">
        <title>The Gonium pectorale genome demonstrates co-option of cell cycle regulation during the evolution of multicellularity.</title>
        <authorList>
            <person name="Hanschen E.R."/>
            <person name="Marriage T.N."/>
            <person name="Ferris P.J."/>
            <person name="Hamaji T."/>
            <person name="Toyoda A."/>
            <person name="Fujiyama A."/>
            <person name="Neme R."/>
            <person name="Noguchi H."/>
            <person name="Minakuchi Y."/>
            <person name="Suzuki M."/>
            <person name="Kawai-Toyooka H."/>
            <person name="Smith D.R."/>
            <person name="Sparks H."/>
            <person name="Anderson J."/>
            <person name="Bakaric R."/>
            <person name="Luria V."/>
            <person name="Karger A."/>
            <person name="Kirschner M.W."/>
            <person name="Durand P.M."/>
            <person name="Michod R.E."/>
            <person name="Nozaki H."/>
            <person name="Olson B.J."/>
        </authorList>
    </citation>
    <scope>NUCLEOTIDE SEQUENCE [LARGE SCALE GENOMIC DNA]</scope>
    <source>
        <strain evidence="8">NIES-2863</strain>
    </source>
</reference>
<evidence type="ECO:0000256" key="5">
    <source>
        <dbReference type="SAM" id="MobiDB-lite"/>
    </source>
</evidence>
<dbReference type="InterPro" id="IPR004384">
    <property type="entry name" value="RNA_MeTrfase_TrmJ/LasT"/>
</dbReference>
<evidence type="ECO:0000313" key="7">
    <source>
        <dbReference type="EMBL" id="KXZ52047.1"/>
    </source>
</evidence>
<dbReference type="OrthoDB" id="241340at2759"/>
<dbReference type="PANTHER" id="PTHR42786:SF2">
    <property type="entry name" value="TRNA (CYTIDINE_URIDINE-2'-O-)-METHYLTRANSFERASE TRMJ"/>
    <property type="match status" value="1"/>
</dbReference>
<dbReference type="Pfam" id="PF00588">
    <property type="entry name" value="SpoU_methylase"/>
    <property type="match status" value="2"/>
</dbReference>
<evidence type="ECO:0000259" key="6">
    <source>
        <dbReference type="Pfam" id="PF00588"/>
    </source>
</evidence>
<gene>
    <name evidence="7" type="ORF">GPECTOR_10g1070</name>
</gene>
<dbReference type="PANTHER" id="PTHR42786">
    <property type="entry name" value="TRNA/RRNA METHYLTRANSFERASE"/>
    <property type="match status" value="1"/>
</dbReference>